<dbReference type="PANTHER" id="PTHR19139">
    <property type="entry name" value="AQUAPORIN TRANSPORTER"/>
    <property type="match status" value="1"/>
</dbReference>
<accession>A0A1Y2FEN3</accession>
<dbReference type="AlphaFoldDB" id="A0A1Y2FEN3"/>
<dbReference type="SUPFAM" id="SSF81338">
    <property type="entry name" value="Aquaporin-like"/>
    <property type="match status" value="1"/>
</dbReference>
<dbReference type="InterPro" id="IPR023271">
    <property type="entry name" value="Aquaporin-like"/>
</dbReference>
<evidence type="ECO:0000256" key="4">
    <source>
        <dbReference type="ARBA" id="ARBA00022475"/>
    </source>
</evidence>
<sequence>MDSSHFGIHPAKLNEGSFAHHEYEEQGSAVTDRQLEKESRTREGLHKLRHDILCGIGEFAGTFMFLLCAFLGAQSAIYNRSVGEAAPVAANDNEVSELFGCTILFISLSFGMSLLVVAWAFFRITGSAFNPAVTFSLWLVGGCDLRRACGVIVAQLLGGIAAAGVAKGFTLGDFAVGNRIAQGTSYRQAFGIEMFATALLVFTVLMLAAEKSRTTFLAPVGIGMALFIGHIASVGWTGAGNFRAAYPSLTGINPARTFGPDVVNGSFASYSWLYYLGQFCGALVATLLCRLTIAELLSLSSSNANLDFSLCRHPPQEPRLPTRGGRD</sequence>
<dbReference type="GO" id="GO:0015250">
    <property type="term" value="F:water channel activity"/>
    <property type="evidence" value="ECO:0007669"/>
    <property type="project" value="TreeGrafter"/>
</dbReference>
<organism evidence="10 11">
    <name type="scientific">Leucosporidium creatinivorum</name>
    <dbReference type="NCBI Taxonomy" id="106004"/>
    <lineage>
        <taxon>Eukaryota</taxon>
        <taxon>Fungi</taxon>
        <taxon>Dikarya</taxon>
        <taxon>Basidiomycota</taxon>
        <taxon>Pucciniomycotina</taxon>
        <taxon>Microbotryomycetes</taxon>
        <taxon>Leucosporidiales</taxon>
        <taxon>Leucosporidium</taxon>
    </lineage>
</organism>
<keyword evidence="7 9" id="KW-0472">Membrane</keyword>
<dbReference type="PANTHER" id="PTHR19139:SF199">
    <property type="entry name" value="MIP17260P"/>
    <property type="match status" value="1"/>
</dbReference>
<comment type="subcellular location">
    <subcellularLocation>
        <location evidence="1">Cell membrane</location>
        <topology evidence="1">Multi-pass membrane protein</topology>
    </subcellularLocation>
</comment>
<feature type="transmembrane region" description="Helical" evidence="9">
    <location>
        <begin position="97"/>
        <end position="122"/>
    </location>
</feature>
<comment type="caution">
    <text evidence="10">The sequence shown here is derived from an EMBL/GenBank/DDBJ whole genome shotgun (WGS) entry which is preliminary data.</text>
</comment>
<keyword evidence="11" id="KW-1185">Reference proteome</keyword>
<feature type="transmembrane region" description="Helical" evidence="9">
    <location>
        <begin position="272"/>
        <end position="293"/>
    </location>
</feature>
<reference evidence="10 11" key="1">
    <citation type="submission" date="2016-07" db="EMBL/GenBank/DDBJ databases">
        <title>Pervasive Adenine N6-methylation of Active Genes in Fungi.</title>
        <authorList>
            <consortium name="DOE Joint Genome Institute"/>
            <person name="Mondo S.J."/>
            <person name="Dannebaum R.O."/>
            <person name="Kuo R.C."/>
            <person name="Labutti K."/>
            <person name="Haridas S."/>
            <person name="Kuo A."/>
            <person name="Salamov A."/>
            <person name="Ahrendt S.R."/>
            <person name="Lipzen A."/>
            <person name="Sullivan W."/>
            <person name="Andreopoulos W.B."/>
            <person name="Clum A."/>
            <person name="Lindquist E."/>
            <person name="Daum C."/>
            <person name="Ramamoorthy G.K."/>
            <person name="Gryganskyi A."/>
            <person name="Culley D."/>
            <person name="Magnuson J.K."/>
            <person name="James T.Y."/>
            <person name="O'Malley M.A."/>
            <person name="Stajich J.E."/>
            <person name="Spatafora J.W."/>
            <person name="Visel A."/>
            <person name="Grigoriev I.V."/>
        </authorList>
    </citation>
    <scope>NUCLEOTIDE SEQUENCE [LARGE SCALE GENOMIC DNA]</scope>
    <source>
        <strain evidence="10 11">62-1032</strain>
    </source>
</reference>
<feature type="transmembrane region" description="Helical" evidence="9">
    <location>
        <begin position="216"/>
        <end position="239"/>
    </location>
</feature>
<feature type="transmembrane region" description="Helical" evidence="9">
    <location>
        <begin position="189"/>
        <end position="209"/>
    </location>
</feature>
<dbReference type="GO" id="GO:0005886">
    <property type="term" value="C:plasma membrane"/>
    <property type="evidence" value="ECO:0007669"/>
    <property type="project" value="UniProtKB-SubCell"/>
</dbReference>
<evidence type="ECO:0000313" key="11">
    <source>
        <dbReference type="Proteomes" id="UP000193467"/>
    </source>
</evidence>
<evidence type="ECO:0000256" key="6">
    <source>
        <dbReference type="ARBA" id="ARBA00022989"/>
    </source>
</evidence>
<dbReference type="InterPro" id="IPR022357">
    <property type="entry name" value="MIP_CS"/>
</dbReference>
<keyword evidence="3 8" id="KW-0813">Transport</keyword>
<evidence type="ECO:0000256" key="9">
    <source>
        <dbReference type="SAM" id="Phobius"/>
    </source>
</evidence>
<gene>
    <name evidence="10" type="ORF">BCR35DRAFT_265916</name>
</gene>
<dbReference type="Gene3D" id="1.20.1080.10">
    <property type="entry name" value="Glycerol uptake facilitator protein"/>
    <property type="match status" value="1"/>
</dbReference>
<evidence type="ECO:0000256" key="2">
    <source>
        <dbReference type="ARBA" id="ARBA00006175"/>
    </source>
</evidence>
<evidence type="ECO:0000256" key="7">
    <source>
        <dbReference type="ARBA" id="ARBA00023136"/>
    </source>
</evidence>
<evidence type="ECO:0000256" key="1">
    <source>
        <dbReference type="ARBA" id="ARBA00004651"/>
    </source>
</evidence>
<dbReference type="STRING" id="106004.A0A1Y2FEN3"/>
<dbReference type="InParanoid" id="A0A1Y2FEN3"/>
<feature type="transmembrane region" description="Helical" evidence="9">
    <location>
        <begin position="148"/>
        <end position="169"/>
    </location>
</feature>
<dbReference type="PROSITE" id="PS00221">
    <property type="entry name" value="MIP"/>
    <property type="match status" value="1"/>
</dbReference>
<comment type="similarity">
    <text evidence="2 8">Belongs to the MIP/aquaporin (TC 1.A.8) family.</text>
</comment>
<evidence type="ECO:0000256" key="8">
    <source>
        <dbReference type="RuleBase" id="RU000477"/>
    </source>
</evidence>
<protein>
    <submittedName>
        <fullName evidence="10">Aquaporin-like protein</fullName>
    </submittedName>
</protein>
<keyword evidence="5 8" id="KW-0812">Transmembrane</keyword>
<dbReference type="InterPro" id="IPR000425">
    <property type="entry name" value="MIP"/>
</dbReference>
<name>A0A1Y2FEN3_9BASI</name>
<dbReference type="EMBL" id="MCGR01000023">
    <property type="protein sequence ID" value="ORY81295.1"/>
    <property type="molecule type" value="Genomic_DNA"/>
</dbReference>
<evidence type="ECO:0000256" key="3">
    <source>
        <dbReference type="ARBA" id="ARBA00022448"/>
    </source>
</evidence>
<proteinExistence type="inferred from homology"/>
<feature type="transmembrane region" description="Helical" evidence="9">
    <location>
        <begin position="52"/>
        <end position="77"/>
    </location>
</feature>
<keyword evidence="6 9" id="KW-1133">Transmembrane helix</keyword>
<evidence type="ECO:0000256" key="5">
    <source>
        <dbReference type="ARBA" id="ARBA00022692"/>
    </source>
</evidence>
<dbReference type="OrthoDB" id="3222at2759"/>
<evidence type="ECO:0000313" key="10">
    <source>
        <dbReference type="EMBL" id="ORY81295.1"/>
    </source>
</evidence>
<dbReference type="Proteomes" id="UP000193467">
    <property type="component" value="Unassembled WGS sequence"/>
</dbReference>
<keyword evidence="4" id="KW-1003">Cell membrane</keyword>
<dbReference type="PRINTS" id="PR00783">
    <property type="entry name" value="MINTRINSICP"/>
</dbReference>
<dbReference type="InterPro" id="IPR034294">
    <property type="entry name" value="Aquaporin_transptr"/>
</dbReference>
<dbReference type="Pfam" id="PF00230">
    <property type="entry name" value="MIP"/>
    <property type="match status" value="1"/>
</dbReference>